<reference evidence="8 9" key="1">
    <citation type="submission" date="2023-07" db="EMBL/GenBank/DDBJ databases">
        <title>Genomic Encyclopedia of Type Strains, Phase IV (KMG-IV): sequencing the most valuable type-strain genomes for metagenomic binning, comparative biology and taxonomic classification.</title>
        <authorList>
            <person name="Goeker M."/>
        </authorList>
    </citation>
    <scope>NUCLEOTIDE SEQUENCE [LARGE SCALE GENOMIC DNA]</scope>
    <source>
        <strain evidence="8 9">DSM 5896</strain>
    </source>
</reference>
<dbReference type="Proteomes" id="UP001237448">
    <property type="component" value="Unassembled WGS sequence"/>
</dbReference>
<keyword evidence="9" id="KW-1185">Reference proteome</keyword>
<proteinExistence type="inferred from homology"/>
<dbReference type="InterPro" id="IPR027385">
    <property type="entry name" value="Beta-barrel_OMP"/>
</dbReference>
<feature type="chain" id="PRO_5045255241" evidence="6">
    <location>
        <begin position="16"/>
        <end position="251"/>
    </location>
</feature>
<evidence type="ECO:0000256" key="6">
    <source>
        <dbReference type="SAM" id="SignalP"/>
    </source>
</evidence>
<name>A0ABU0FL50_9HYPH</name>
<protein>
    <submittedName>
        <fullName evidence="8">Outer membrane immunogenic protein</fullName>
    </submittedName>
</protein>
<organism evidence="8 9">
    <name type="scientific">Labrys monachus</name>
    <dbReference type="NCBI Taxonomy" id="217067"/>
    <lineage>
        <taxon>Bacteria</taxon>
        <taxon>Pseudomonadati</taxon>
        <taxon>Pseudomonadota</taxon>
        <taxon>Alphaproteobacteria</taxon>
        <taxon>Hyphomicrobiales</taxon>
        <taxon>Xanthobacteraceae</taxon>
        <taxon>Labrys</taxon>
    </lineage>
</organism>
<evidence type="ECO:0000256" key="3">
    <source>
        <dbReference type="ARBA" id="ARBA00023136"/>
    </source>
</evidence>
<evidence type="ECO:0000256" key="2">
    <source>
        <dbReference type="ARBA" id="ARBA00022729"/>
    </source>
</evidence>
<evidence type="ECO:0000256" key="4">
    <source>
        <dbReference type="ARBA" id="ARBA00023237"/>
    </source>
</evidence>
<keyword evidence="4" id="KW-0998">Cell outer membrane</keyword>
<dbReference type="Pfam" id="PF13505">
    <property type="entry name" value="OMP_b-brl"/>
    <property type="match status" value="1"/>
</dbReference>
<accession>A0ABU0FL50</accession>
<dbReference type="EMBL" id="JAUSVK010000001">
    <property type="protein sequence ID" value="MDQ0395337.1"/>
    <property type="molecule type" value="Genomic_DNA"/>
</dbReference>
<keyword evidence="3" id="KW-0472">Membrane</keyword>
<dbReference type="PANTHER" id="PTHR34001">
    <property type="entry name" value="BLL7405 PROTEIN"/>
    <property type="match status" value="1"/>
</dbReference>
<dbReference type="InterPro" id="IPR051692">
    <property type="entry name" value="OMP-like"/>
</dbReference>
<comment type="similarity">
    <text evidence="5">Belongs to the Omp25/RopB family.</text>
</comment>
<evidence type="ECO:0000256" key="5">
    <source>
        <dbReference type="ARBA" id="ARBA00038306"/>
    </source>
</evidence>
<dbReference type="Gene3D" id="2.40.160.20">
    <property type="match status" value="1"/>
</dbReference>
<evidence type="ECO:0000259" key="7">
    <source>
        <dbReference type="Pfam" id="PF13505"/>
    </source>
</evidence>
<evidence type="ECO:0000313" key="9">
    <source>
        <dbReference type="Proteomes" id="UP001237448"/>
    </source>
</evidence>
<dbReference type="PANTHER" id="PTHR34001:SF3">
    <property type="entry name" value="BLL7405 PROTEIN"/>
    <property type="match status" value="1"/>
</dbReference>
<evidence type="ECO:0000313" key="8">
    <source>
        <dbReference type="EMBL" id="MDQ0395337.1"/>
    </source>
</evidence>
<sequence length="251" mass="26343">MALILATAFSTPVFATDLAPNPVEPSAPVAEPFSWTGFYVGAHVGGTDTGGKLKAAATSVQNKSADVSRSGFHSGLGFEGGVQGGYNYQINQVVLGFEADADFGSSKNSQSAIASYGSPYYAATTVKDSSEWGGSLRGRLGYAFDNWLPYVAAGVAIRDDKLSAGTAWHTFFSSPSPFGTSSETQVGFIGGLGLEYAFDEHWSIRAEGLYALYPKHSATFVAGDGNGGTSTIRASSNPQVFTFDVGLNYRF</sequence>
<gene>
    <name evidence="8" type="ORF">J3R73_005129</name>
</gene>
<feature type="domain" description="Outer membrane protein beta-barrel" evidence="7">
    <location>
        <begin position="15"/>
        <end position="251"/>
    </location>
</feature>
<feature type="signal peptide" evidence="6">
    <location>
        <begin position="1"/>
        <end position="15"/>
    </location>
</feature>
<dbReference type="InterPro" id="IPR011250">
    <property type="entry name" value="OMP/PagP_B-barrel"/>
</dbReference>
<comment type="caution">
    <text evidence="8">The sequence shown here is derived from an EMBL/GenBank/DDBJ whole genome shotgun (WGS) entry which is preliminary data.</text>
</comment>
<comment type="subcellular location">
    <subcellularLocation>
        <location evidence="1">Cell outer membrane</location>
    </subcellularLocation>
</comment>
<dbReference type="RefSeq" id="WP_307433938.1">
    <property type="nucleotide sequence ID" value="NZ_JAUSVK010000001.1"/>
</dbReference>
<evidence type="ECO:0000256" key="1">
    <source>
        <dbReference type="ARBA" id="ARBA00004442"/>
    </source>
</evidence>
<dbReference type="SUPFAM" id="SSF56925">
    <property type="entry name" value="OMPA-like"/>
    <property type="match status" value="1"/>
</dbReference>
<keyword evidence="2 6" id="KW-0732">Signal</keyword>